<evidence type="ECO:0000256" key="5">
    <source>
        <dbReference type="HAMAP-Rule" id="MF_01204"/>
    </source>
</evidence>
<dbReference type="InterPro" id="IPR050461">
    <property type="entry name" value="Nitroreductase_HadB/RutE"/>
</dbReference>
<dbReference type="HAMAP" id="MF_01204">
    <property type="entry name" value="Oxidoreductase_RutE_HadB"/>
    <property type="match status" value="1"/>
</dbReference>
<keyword evidence="1 5" id="KW-0285">Flavoprotein</keyword>
<keyword evidence="5" id="KW-0520">NAD</keyword>
<dbReference type="InterPro" id="IPR029479">
    <property type="entry name" value="Nitroreductase"/>
</dbReference>
<keyword evidence="3 5" id="KW-0521">NADP</keyword>
<comment type="similarity">
    <text evidence="5">Belongs to the nitroreductase family. HadB/RutE subfamily.</text>
</comment>
<organism evidence="7 8">
    <name type="scientific">Labrys monachus</name>
    <dbReference type="NCBI Taxonomy" id="217067"/>
    <lineage>
        <taxon>Bacteria</taxon>
        <taxon>Pseudomonadati</taxon>
        <taxon>Pseudomonadota</taxon>
        <taxon>Alphaproteobacteria</taxon>
        <taxon>Hyphomicrobiales</taxon>
        <taxon>Xanthobacteraceae</taxon>
        <taxon>Labrys</taxon>
    </lineage>
</organism>
<dbReference type="EMBL" id="JAUSVK010000001">
    <property type="protein sequence ID" value="MDQ0393345.1"/>
    <property type="molecule type" value="Genomic_DNA"/>
</dbReference>
<dbReference type="EC" id="1.-.-.-" evidence="5"/>
<dbReference type="InterPro" id="IPR000415">
    <property type="entry name" value="Nitroreductase-like"/>
</dbReference>
<dbReference type="PANTHER" id="PTHR43543:SF1">
    <property type="entry name" value="MALONIC SEMIALDEHYDE REDUCTASE RUTE-RELATED"/>
    <property type="match status" value="1"/>
</dbReference>
<comment type="cofactor">
    <cofactor evidence="5">
        <name>FMN</name>
        <dbReference type="ChEBI" id="CHEBI:58210"/>
    </cofactor>
</comment>
<dbReference type="Pfam" id="PF00881">
    <property type="entry name" value="Nitroreductase"/>
    <property type="match status" value="1"/>
</dbReference>
<keyword evidence="4 5" id="KW-0560">Oxidoreductase</keyword>
<keyword evidence="8" id="KW-1185">Reference proteome</keyword>
<proteinExistence type="inferred from homology"/>
<keyword evidence="2 5" id="KW-0288">FMN</keyword>
<evidence type="ECO:0000256" key="4">
    <source>
        <dbReference type="ARBA" id="ARBA00023002"/>
    </source>
</evidence>
<dbReference type="Gene3D" id="3.40.109.10">
    <property type="entry name" value="NADH Oxidase"/>
    <property type="match status" value="1"/>
</dbReference>
<evidence type="ECO:0000313" key="7">
    <source>
        <dbReference type="EMBL" id="MDQ0393345.1"/>
    </source>
</evidence>
<dbReference type="GO" id="GO:0016491">
    <property type="term" value="F:oxidoreductase activity"/>
    <property type="evidence" value="ECO:0007669"/>
    <property type="project" value="UniProtKB-KW"/>
</dbReference>
<evidence type="ECO:0000256" key="3">
    <source>
        <dbReference type="ARBA" id="ARBA00022857"/>
    </source>
</evidence>
<dbReference type="InterPro" id="IPR023936">
    <property type="entry name" value="RutE-like"/>
</dbReference>
<feature type="domain" description="Nitroreductase" evidence="6">
    <location>
        <begin position="21"/>
        <end position="173"/>
    </location>
</feature>
<protein>
    <recommendedName>
        <fullName evidence="5">Putative NADH dehydrogenase/NAD(P)H nitroreductase J3R73_003137</fullName>
        <ecNumber evidence="5">1.-.-.-</ecNumber>
    </recommendedName>
</protein>
<evidence type="ECO:0000256" key="1">
    <source>
        <dbReference type="ARBA" id="ARBA00022630"/>
    </source>
</evidence>
<dbReference type="Proteomes" id="UP001237448">
    <property type="component" value="Unassembled WGS sequence"/>
</dbReference>
<comment type="caution">
    <text evidence="7">The sequence shown here is derived from an EMBL/GenBank/DDBJ whole genome shotgun (WGS) entry which is preliminary data.</text>
</comment>
<dbReference type="SUPFAM" id="SSF55469">
    <property type="entry name" value="FMN-dependent nitroreductase-like"/>
    <property type="match status" value="1"/>
</dbReference>
<dbReference type="NCBIfam" id="NF003768">
    <property type="entry name" value="PRK05365.1"/>
    <property type="match status" value="1"/>
</dbReference>
<accession>A0ABU0FH03</accession>
<name>A0ABU0FH03_9HYPH</name>
<dbReference type="CDD" id="cd02148">
    <property type="entry name" value="RutE-like"/>
    <property type="match status" value="1"/>
</dbReference>
<evidence type="ECO:0000313" key="8">
    <source>
        <dbReference type="Proteomes" id="UP001237448"/>
    </source>
</evidence>
<sequence>MTRIGDAALETLFTRARTFSAWRTEPVSDDLLRELYGLVRLGPTSANCSPARFVFVRTPAGKEKLRPSLSKGNLDKTMAAPVTVIVAYDTAFYEQLPKLFPHGDARSWFTSSPELSRETAFRNGSLQGAYLIVAARALGLDAGPMSGFDNAALDAAFFAGMTWKSNFLINLGYGDPAGQFGRLPRLEFEEACRLD</sequence>
<evidence type="ECO:0000256" key="2">
    <source>
        <dbReference type="ARBA" id="ARBA00022643"/>
    </source>
</evidence>
<evidence type="ECO:0000259" key="6">
    <source>
        <dbReference type="Pfam" id="PF00881"/>
    </source>
</evidence>
<dbReference type="PANTHER" id="PTHR43543">
    <property type="entry name" value="MALONIC SEMIALDEHYDE REDUCTASE RUTE-RELATED"/>
    <property type="match status" value="1"/>
</dbReference>
<reference evidence="7 8" key="1">
    <citation type="submission" date="2023-07" db="EMBL/GenBank/DDBJ databases">
        <title>Genomic Encyclopedia of Type Strains, Phase IV (KMG-IV): sequencing the most valuable type-strain genomes for metagenomic binning, comparative biology and taxonomic classification.</title>
        <authorList>
            <person name="Goeker M."/>
        </authorList>
    </citation>
    <scope>NUCLEOTIDE SEQUENCE [LARGE SCALE GENOMIC DNA]</scope>
    <source>
        <strain evidence="7 8">DSM 5896</strain>
    </source>
</reference>
<gene>
    <name evidence="7" type="ORF">J3R73_003137</name>
</gene>